<dbReference type="AlphaFoldDB" id="A0A2U1J0R8"/>
<dbReference type="EMBL" id="MBFU01000525">
    <property type="protein sequence ID" value="PVZ98654.1"/>
    <property type="molecule type" value="Genomic_DNA"/>
</dbReference>
<dbReference type="PROSITE" id="PS51257">
    <property type="entry name" value="PROKAR_LIPOPROTEIN"/>
    <property type="match status" value="1"/>
</dbReference>
<name>A0A2U1J0R8_SMIAN</name>
<organism evidence="2 3">
    <name type="scientific">Smittium angustum</name>
    <dbReference type="NCBI Taxonomy" id="133377"/>
    <lineage>
        <taxon>Eukaryota</taxon>
        <taxon>Fungi</taxon>
        <taxon>Fungi incertae sedis</taxon>
        <taxon>Zoopagomycota</taxon>
        <taxon>Kickxellomycotina</taxon>
        <taxon>Harpellomycetes</taxon>
        <taxon>Harpellales</taxon>
        <taxon>Legeriomycetaceae</taxon>
        <taxon>Smittium</taxon>
    </lineage>
</organism>
<keyword evidence="1" id="KW-0732">Signal</keyword>
<feature type="signal peptide" evidence="1">
    <location>
        <begin position="1"/>
        <end position="15"/>
    </location>
</feature>
<gene>
    <name evidence="2" type="ORF">BB558_005339</name>
</gene>
<dbReference type="Proteomes" id="UP000245591">
    <property type="component" value="Unassembled WGS sequence"/>
</dbReference>
<reference evidence="2 3" key="1">
    <citation type="journal article" date="2018" name="MBio">
        <title>Comparative Genomics Reveals the Core Gene Toolbox for the Fungus-Insect Symbiosis.</title>
        <authorList>
            <person name="Wang Y."/>
            <person name="Stata M."/>
            <person name="Wang W."/>
            <person name="Stajich J.E."/>
            <person name="White M.M."/>
            <person name="Moncalvo J.M."/>
        </authorList>
    </citation>
    <scope>NUCLEOTIDE SEQUENCE [LARGE SCALE GENOMIC DNA]</scope>
    <source>
        <strain evidence="2 3">AUS-126-30</strain>
    </source>
</reference>
<protein>
    <recommendedName>
        <fullName evidence="4">Extracellular membrane protein CFEM domain-containing protein</fullName>
    </recommendedName>
</protein>
<keyword evidence="3" id="KW-1185">Reference proteome</keyword>
<evidence type="ECO:0000256" key="1">
    <source>
        <dbReference type="SAM" id="SignalP"/>
    </source>
</evidence>
<comment type="caution">
    <text evidence="2">The sequence shown here is derived from an EMBL/GenBank/DDBJ whole genome shotgun (WGS) entry which is preliminary data.</text>
</comment>
<evidence type="ECO:0008006" key="4">
    <source>
        <dbReference type="Google" id="ProtNLM"/>
    </source>
</evidence>
<evidence type="ECO:0000313" key="2">
    <source>
        <dbReference type="EMBL" id="PVZ98654.1"/>
    </source>
</evidence>
<accession>A0A2U1J0R8</accession>
<evidence type="ECO:0000313" key="3">
    <source>
        <dbReference type="Proteomes" id="UP000245591"/>
    </source>
</evidence>
<sequence>MKLPYFLVLVQTAFACVCNVVNLASIASDTFETRVANNGGSSVWCAVKVCEADHNGLTTYTEGNKYCTCLNIGVQCVEDISMNECKIVQKGKIFQNDGKTMCLCLSNKRQCTSFSSETSFYKCVAYHINDPFFAEDGKSRYCGNDVSSVSE</sequence>
<proteinExistence type="predicted"/>
<feature type="chain" id="PRO_5015494285" description="Extracellular membrane protein CFEM domain-containing protein" evidence="1">
    <location>
        <begin position="16"/>
        <end position="151"/>
    </location>
</feature>